<feature type="domain" description="T-SNARE coiled-coil homology" evidence="7">
    <location>
        <begin position="346"/>
        <end position="394"/>
    </location>
</feature>
<dbReference type="Pfam" id="PF00015">
    <property type="entry name" value="MCPsignal"/>
    <property type="match status" value="1"/>
</dbReference>
<dbReference type="InterPro" id="IPR039379">
    <property type="entry name" value="Protoglobin_sensor_dom"/>
</dbReference>
<dbReference type="GO" id="GO:0019825">
    <property type="term" value="F:oxygen binding"/>
    <property type="evidence" value="ECO:0007669"/>
    <property type="project" value="InterPro"/>
</dbReference>
<proteinExistence type="inferred from homology"/>
<evidence type="ECO:0000313" key="8">
    <source>
        <dbReference type="EMBL" id="EFH09912.1"/>
    </source>
</evidence>
<comment type="similarity">
    <text evidence="4">Belongs to the methyl-accepting chemotaxis (MCP) protein family.</text>
</comment>
<sequence>MDTPQARHALLAAFQLGDAELALLRAQAPLLRQRLPALLESLHDRFAPWPEIQSALARPEVHRVRLAHWTRLASGELGEGFAESARALADAFYRHGVPGYAVAICHATVARAVADLLAEALAPAGAWGWLRRGAARRQAARLREALVKVAWLDLEVLLESYAAAETASKRATLETLAGRFESQVSGVVAAVGSSATALDQAVQAMSGTAGRMTASCRSLAGLAEGANGTVQDVAAATEQLSASVAEIRRQVADSAELTGQAVAEARRTDGVVQALAEGARRIDDVVGLISSIAGQTNLLALNATIEAARAGEAGKGFAVVASEVKTLASQTARATEEIGAQIGQVQAATQEAVRAIEAITRSIDQVSHVASAIAGAVEQQGQTTRQIAAHVQQAAESNRQVSALAAGLTSGADETQQVAGQLTGAAGALGRQTGQLQQAVGTFLTQIR</sequence>
<dbReference type="InterPro" id="IPR012292">
    <property type="entry name" value="Globin/Proto"/>
</dbReference>
<evidence type="ECO:0000256" key="3">
    <source>
        <dbReference type="ARBA" id="ARBA00023224"/>
    </source>
</evidence>
<dbReference type="PRINTS" id="PR00260">
    <property type="entry name" value="CHEMTRNSDUCR"/>
</dbReference>
<accession>D5RRY6</accession>
<dbReference type="HOGENOM" id="CLU_000445_21_4_5"/>
<dbReference type="SUPFAM" id="SSF46458">
    <property type="entry name" value="Globin-like"/>
    <property type="match status" value="1"/>
</dbReference>
<dbReference type="SMART" id="SM00283">
    <property type="entry name" value="MA"/>
    <property type="match status" value="1"/>
</dbReference>
<dbReference type="Gene3D" id="1.10.287.950">
    <property type="entry name" value="Methyl-accepting chemotaxis protein"/>
    <property type="match status" value="1"/>
</dbReference>
<protein>
    <submittedName>
        <fullName evidence="8">Methyl-accepting chemotaxis protein signaling domain protein</fullName>
    </submittedName>
</protein>
<evidence type="ECO:0000256" key="1">
    <source>
        <dbReference type="ARBA" id="ARBA00004429"/>
    </source>
</evidence>
<dbReference type="OrthoDB" id="9765776at2"/>
<dbReference type="CDD" id="cd01068">
    <property type="entry name" value="globin_sensor"/>
    <property type="match status" value="1"/>
</dbReference>
<evidence type="ECO:0000259" key="6">
    <source>
        <dbReference type="PROSITE" id="PS50111"/>
    </source>
</evidence>
<evidence type="ECO:0000313" key="9">
    <source>
        <dbReference type="Proteomes" id="UP000005324"/>
    </source>
</evidence>
<name>D5RRY6_9PROT</name>
<dbReference type="InterPro" id="IPR000727">
    <property type="entry name" value="T_SNARE_dom"/>
</dbReference>
<dbReference type="EMBL" id="ADVL01000722">
    <property type="protein sequence ID" value="EFH09912.1"/>
    <property type="molecule type" value="Genomic_DNA"/>
</dbReference>
<dbReference type="SUPFAM" id="SSF58104">
    <property type="entry name" value="Methyl-accepting chemotaxis protein (MCP) signaling domain"/>
    <property type="match status" value="1"/>
</dbReference>
<keyword evidence="3 5" id="KW-0807">Transducer</keyword>
<evidence type="ECO:0000256" key="2">
    <source>
        <dbReference type="ARBA" id="ARBA00022519"/>
    </source>
</evidence>
<dbReference type="AlphaFoldDB" id="D5RRY6"/>
<dbReference type="GO" id="GO:0020037">
    <property type="term" value="F:heme binding"/>
    <property type="evidence" value="ECO:0007669"/>
    <property type="project" value="InterPro"/>
</dbReference>
<dbReference type="InterPro" id="IPR004089">
    <property type="entry name" value="MCPsignal_dom"/>
</dbReference>
<comment type="caution">
    <text evidence="8">The sequence shown here is derived from an EMBL/GenBank/DDBJ whole genome shotgun (WGS) entry which is preliminary data.</text>
</comment>
<dbReference type="GO" id="GO:0004888">
    <property type="term" value="F:transmembrane signaling receptor activity"/>
    <property type="evidence" value="ECO:0007669"/>
    <property type="project" value="InterPro"/>
</dbReference>
<dbReference type="InterPro" id="IPR009050">
    <property type="entry name" value="Globin-like_sf"/>
</dbReference>
<dbReference type="PROSITE" id="PS50192">
    <property type="entry name" value="T_SNARE"/>
    <property type="match status" value="1"/>
</dbReference>
<organism evidence="8 9">
    <name type="scientific">Pseudoroseomonas cervicalis ATCC 49957</name>
    <dbReference type="NCBI Taxonomy" id="525371"/>
    <lineage>
        <taxon>Bacteria</taxon>
        <taxon>Pseudomonadati</taxon>
        <taxon>Pseudomonadota</taxon>
        <taxon>Alphaproteobacteria</taxon>
        <taxon>Acetobacterales</taxon>
        <taxon>Roseomonadaceae</taxon>
        <taxon>Roseomonas</taxon>
    </lineage>
</organism>
<dbReference type="GO" id="GO:0006935">
    <property type="term" value="P:chemotaxis"/>
    <property type="evidence" value="ECO:0007669"/>
    <property type="project" value="InterPro"/>
</dbReference>
<dbReference type="PANTHER" id="PTHR32089:SF112">
    <property type="entry name" value="LYSOZYME-LIKE PROTEIN-RELATED"/>
    <property type="match status" value="1"/>
</dbReference>
<dbReference type="GO" id="GO:0007165">
    <property type="term" value="P:signal transduction"/>
    <property type="evidence" value="ECO:0007669"/>
    <property type="project" value="UniProtKB-KW"/>
</dbReference>
<dbReference type="InterPro" id="IPR044398">
    <property type="entry name" value="Globin-sensor_dom"/>
</dbReference>
<dbReference type="GO" id="GO:0005886">
    <property type="term" value="C:plasma membrane"/>
    <property type="evidence" value="ECO:0007669"/>
    <property type="project" value="UniProtKB-SubCell"/>
</dbReference>
<feature type="domain" description="Methyl-accepting transducer" evidence="6">
    <location>
        <begin position="187"/>
        <end position="416"/>
    </location>
</feature>
<keyword evidence="9" id="KW-1185">Reference proteome</keyword>
<comment type="subcellular location">
    <subcellularLocation>
        <location evidence="1">Cell inner membrane</location>
        <topology evidence="1">Multi-pass membrane protein</topology>
    </subcellularLocation>
</comment>
<dbReference type="InterPro" id="IPR004090">
    <property type="entry name" value="Chemotax_Me-accpt_rcpt"/>
</dbReference>
<keyword evidence="2" id="KW-0472">Membrane</keyword>
<gene>
    <name evidence="8" type="ORF">HMPREF0731_3848</name>
</gene>
<keyword evidence="2" id="KW-1003">Cell membrane</keyword>
<evidence type="ECO:0000256" key="5">
    <source>
        <dbReference type="PROSITE-ProRule" id="PRU00284"/>
    </source>
</evidence>
<dbReference type="Gene3D" id="1.10.490.10">
    <property type="entry name" value="Globins"/>
    <property type="match status" value="1"/>
</dbReference>
<evidence type="ECO:0000259" key="7">
    <source>
        <dbReference type="PROSITE" id="PS50192"/>
    </source>
</evidence>
<dbReference type="RefSeq" id="WP_007002878.1">
    <property type="nucleotide sequence ID" value="NZ_GG770777.1"/>
</dbReference>
<dbReference type="Proteomes" id="UP000005324">
    <property type="component" value="Unassembled WGS sequence"/>
</dbReference>
<reference evidence="8 9" key="1">
    <citation type="submission" date="2010-04" db="EMBL/GenBank/DDBJ databases">
        <authorList>
            <person name="Qin X."/>
            <person name="Bachman B."/>
            <person name="Battles P."/>
            <person name="Bell A."/>
            <person name="Bess C."/>
            <person name="Bickham C."/>
            <person name="Chaboub L."/>
            <person name="Chen D."/>
            <person name="Coyle M."/>
            <person name="Deiros D.R."/>
            <person name="Dinh H."/>
            <person name="Forbes L."/>
            <person name="Fowler G."/>
            <person name="Francisco L."/>
            <person name="Fu Q."/>
            <person name="Gubbala S."/>
            <person name="Hale W."/>
            <person name="Han Y."/>
            <person name="Hemphill L."/>
            <person name="Highlander S.K."/>
            <person name="Hirani K."/>
            <person name="Hogues M."/>
            <person name="Jackson L."/>
            <person name="Jakkamsetti A."/>
            <person name="Javaid M."/>
            <person name="Jiang H."/>
            <person name="Korchina V."/>
            <person name="Kovar C."/>
            <person name="Lara F."/>
            <person name="Lee S."/>
            <person name="Mata R."/>
            <person name="Mathew T."/>
            <person name="Moen C."/>
            <person name="Morales K."/>
            <person name="Munidasa M."/>
            <person name="Nazareth L."/>
            <person name="Ngo R."/>
            <person name="Nguyen L."/>
            <person name="Okwuonu G."/>
            <person name="Ongeri F."/>
            <person name="Patil S."/>
            <person name="Petrosino J."/>
            <person name="Pham C."/>
            <person name="Pham P."/>
            <person name="Pu L.-L."/>
            <person name="Puazo M."/>
            <person name="Raj R."/>
            <person name="Reid J."/>
            <person name="Rouhana J."/>
            <person name="Saada N."/>
            <person name="Shang Y."/>
            <person name="Simmons D."/>
            <person name="Thornton R."/>
            <person name="Warren J."/>
            <person name="Weissenberger G."/>
            <person name="Zhang J."/>
            <person name="Zhang L."/>
            <person name="Zhou C."/>
            <person name="Zhu D."/>
            <person name="Muzny D."/>
            <person name="Worley K."/>
            <person name="Gibbs R."/>
        </authorList>
    </citation>
    <scope>NUCLEOTIDE SEQUENCE [LARGE SCALE GENOMIC DNA]</scope>
    <source>
        <strain evidence="8 9">ATCC 49957</strain>
    </source>
</reference>
<keyword evidence="2" id="KW-0997">Cell inner membrane</keyword>
<evidence type="ECO:0000256" key="4">
    <source>
        <dbReference type="ARBA" id="ARBA00029447"/>
    </source>
</evidence>
<dbReference type="PANTHER" id="PTHR32089">
    <property type="entry name" value="METHYL-ACCEPTING CHEMOTAXIS PROTEIN MCPB"/>
    <property type="match status" value="1"/>
</dbReference>
<dbReference type="PROSITE" id="PS50111">
    <property type="entry name" value="CHEMOTAXIS_TRANSDUC_2"/>
    <property type="match status" value="1"/>
</dbReference>
<dbReference type="Pfam" id="PF11563">
    <property type="entry name" value="Protoglobin"/>
    <property type="match status" value="1"/>
</dbReference>